<evidence type="ECO:0000313" key="4">
    <source>
        <dbReference type="Proteomes" id="UP000827892"/>
    </source>
</evidence>
<dbReference type="InterPro" id="IPR035979">
    <property type="entry name" value="RBD_domain_sf"/>
</dbReference>
<gene>
    <name evidence="3" type="ORF">L3Y34_014442</name>
</gene>
<dbReference type="GO" id="GO:0045182">
    <property type="term" value="F:translation regulator activity"/>
    <property type="evidence" value="ECO:0007669"/>
    <property type="project" value="InterPro"/>
</dbReference>
<dbReference type="OMA" id="YTAEDVH"/>
<dbReference type="AlphaFoldDB" id="A0AAE9DS83"/>
<feature type="domain" description="RRM" evidence="2">
    <location>
        <begin position="344"/>
        <end position="418"/>
    </location>
</feature>
<accession>A0AAE9DS83</accession>
<dbReference type="GO" id="GO:0003730">
    <property type="term" value="F:mRNA 3'-UTR binding"/>
    <property type="evidence" value="ECO:0007669"/>
    <property type="project" value="InterPro"/>
</dbReference>
<name>A0AAE9DS83_CAEBR</name>
<dbReference type="InterPro" id="IPR012677">
    <property type="entry name" value="Nucleotide-bd_a/b_plait_sf"/>
</dbReference>
<dbReference type="Pfam" id="PF00076">
    <property type="entry name" value="RRM_1"/>
    <property type="match status" value="1"/>
</dbReference>
<dbReference type="FunFam" id="3.30.70.330:FF:001477">
    <property type="entry name" value="FOG-1 protein"/>
    <property type="match status" value="1"/>
</dbReference>
<dbReference type="PROSITE" id="PS50102">
    <property type="entry name" value="RRM"/>
    <property type="match status" value="1"/>
</dbReference>
<dbReference type="InterPro" id="IPR034819">
    <property type="entry name" value="CPEB"/>
</dbReference>
<dbReference type="PANTHER" id="PTHR12566:SF6">
    <property type="entry name" value="FOG-1 PROTEIN"/>
    <property type="match status" value="1"/>
</dbReference>
<evidence type="ECO:0000256" key="1">
    <source>
        <dbReference type="PROSITE-ProRule" id="PRU00176"/>
    </source>
</evidence>
<evidence type="ECO:0000313" key="3">
    <source>
        <dbReference type="EMBL" id="ULU10114.1"/>
    </source>
</evidence>
<dbReference type="KEGG" id="cbr:CBG_14960"/>
<dbReference type="SUPFAM" id="SSF54928">
    <property type="entry name" value="RNA-binding domain, RBD"/>
    <property type="match status" value="1"/>
</dbReference>
<dbReference type="Proteomes" id="UP000827892">
    <property type="component" value="Chromosome I"/>
</dbReference>
<dbReference type="Pfam" id="PF16367">
    <property type="entry name" value="RRM_7"/>
    <property type="match status" value="1"/>
</dbReference>
<dbReference type="InterPro" id="IPR000504">
    <property type="entry name" value="RRM_dom"/>
</dbReference>
<dbReference type="SMART" id="SM00360">
    <property type="entry name" value="RRM"/>
    <property type="match status" value="2"/>
</dbReference>
<evidence type="ECO:0000259" key="2">
    <source>
        <dbReference type="PROSITE" id="PS50102"/>
    </source>
</evidence>
<proteinExistence type="predicted"/>
<protein>
    <recommendedName>
        <fullName evidence="2">RRM domain-containing protein</fullName>
    </recommendedName>
</protein>
<organism evidence="3 4">
    <name type="scientific">Caenorhabditis briggsae</name>
    <dbReference type="NCBI Taxonomy" id="6238"/>
    <lineage>
        <taxon>Eukaryota</taxon>
        <taxon>Metazoa</taxon>
        <taxon>Ecdysozoa</taxon>
        <taxon>Nematoda</taxon>
        <taxon>Chromadorea</taxon>
        <taxon>Rhabditida</taxon>
        <taxon>Rhabditina</taxon>
        <taxon>Rhabditomorpha</taxon>
        <taxon>Rhabditoidea</taxon>
        <taxon>Rhabditidae</taxon>
        <taxon>Peloderinae</taxon>
        <taxon>Caenorhabditis</taxon>
    </lineage>
</organism>
<keyword evidence="1" id="KW-0694">RNA-binding</keyword>
<dbReference type="Gene3D" id="3.30.70.330">
    <property type="match status" value="2"/>
</dbReference>
<dbReference type="PANTHER" id="PTHR12566">
    <property type="entry name" value="CYTOPLASMIC POLYADENYLATION ELEMENT BINDING PROTEIN CPEB"/>
    <property type="match status" value="1"/>
</dbReference>
<sequence length="647" mass="73365">MIPTSQQEKMRRNLPMKFSNMRQNSPDHDFKPFFDEYFYPHSRNVCPKHASMHRPQEYGDLNFAQATPFQNELSESTGLQNFGHGRAFVPGIPGFSSSEFSSLDMAKLQLQYLMMINSQASNGLDSMISPPSTISSPLNTSHPFNTIAQSLTNGNYAEHCDAPEPNYSPSPTDDFKGLGSNFNFNVSSRINSANGYYKNDGYERGAMYTAEDVHVVVKNHRDGNKQRVVSNKVFVGGISHSMNRETINTFFGKFGTVFVDWPVKQKCNARGKPVPMTSYSYLFLVYSEEQSVIKLMKECQQSGNDFFVVVPGCQEAIQIRPWFIKNAFYISNKARNSPCIDIHRTVFVGGLPRIVTAEEIAQIFSEFGKVLLVTIDIDQDYAYPKGAARVTFERDSSFSRALERKYLKFKNIDSSKTLIEIKPYVMEDVGCDQCGGLWFNPFLDVYDQLKSCKSKQNQQDDTSINSCASKKKAVDSESQFLDPEDLFSKIDAGYQRSLNSSKNSTSQDVLHDFGSENEVETGARKFLAMTKSFGLDQEQTVNVLGKEYNIGPSLWYQFLPLPSFECGNESVQMSPEQKIESFLRMKRTNVYSNKSSYCKERPCRQYYCPSCSNKHHSGPDQHILLPAGKPERRPRKDKNMYLVSLSN</sequence>
<dbReference type="CDD" id="cd19757">
    <property type="entry name" value="Bbox1"/>
    <property type="match status" value="1"/>
</dbReference>
<dbReference type="EMBL" id="CP090891">
    <property type="protein sequence ID" value="ULU10114.1"/>
    <property type="molecule type" value="Genomic_DNA"/>
</dbReference>
<dbReference type="FunFam" id="3.30.70.330:FF:001423">
    <property type="entry name" value="Feminization Of Germline"/>
    <property type="match status" value="1"/>
</dbReference>
<reference evidence="3 4" key="1">
    <citation type="submission" date="2022-05" db="EMBL/GenBank/DDBJ databases">
        <title>Chromosome-level reference genomes for two strains of Caenorhabditis briggsae: an improved platform for comparative genomics.</title>
        <authorList>
            <person name="Stevens L."/>
            <person name="Andersen E.C."/>
        </authorList>
    </citation>
    <scope>NUCLEOTIDE SEQUENCE [LARGE SCALE GENOMIC DNA]</scope>
    <source>
        <strain evidence="3">QX1410_ONT</strain>
        <tissue evidence="3">Whole-organism</tissue>
    </source>
</reference>